<name>A0A7G9GG10_9FIRM</name>
<feature type="domain" description="Zinc-ribbon" evidence="2">
    <location>
        <begin position="178"/>
        <end position="199"/>
    </location>
</feature>
<dbReference type="EMBL" id="CP060635">
    <property type="protein sequence ID" value="QNM09742.1"/>
    <property type="molecule type" value="Genomic_DNA"/>
</dbReference>
<dbReference type="AlphaFoldDB" id="A0A7G9GG10"/>
<keyword evidence="4" id="KW-1185">Reference proteome</keyword>
<feature type="compositionally biased region" description="Polar residues" evidence="1">
    <location>
        <begin position="71"/>
        <end position="81"/>
    </location>
</feature>
<evidence type="ECO:0000313" key="3">
    <source>
        <dbReference type="EMBL" id="QNM09742.1"/>
    </source>
</evidence>
<dbReference type="InterPro" id="IPR026870">
    <property type="entry name" value="Zinc_ribbon_dom"/>
</dbReference>
<dbReference type="Proteomes" id="UP000515860">
    <property type="component" value="Chromosome"/>
</dbReference>
<feature type="compositionally biased region" description="Basic and acidic residues" evidence="1">
    <location>
        <begin position="82"/>
        <end position="91"/>
    </location>
</feature>
<dbReference type="KEGG" id="whj:H9Q79_05485"/>
<sequence length="355" mass="39596">MDEFLKNLDAMSIEELEHVISSAQMLIQKKQQEAIRLAELEKQRQEQERLEAERKKQEEIAALQRRLKELQGNTQSDNQPKVQEDTTHEKAQQSIQQDTSAAFAAAESEETKTALAKGQGYSMISCPECHKLLPSDSRFCFYCGGDIAQKKESKPVDFAESFSSQFGSSSSVKTFTLCTNCRTPVPSGSQFCQNCGKPIGSASQDTKPQQNVPKKTTVYMGDDMKKWDTLAGESDVLAWKETSLLLPEKLPFAHIKVTTQRILISSESRMSRGARNSSLLAYAATSANEHGKPWAMIPLECVRSFRQSGKTEITIDADKTFKFVVMGSSLTFGKAKTYTSDIYEALRKVMPDKAL</sequence>
<evidence type="ECO:0000256" key="1">
    <source>
        <dbReference type="SAM" id="MobiDB-lite"/>
    </source>
</evidence>
<evidence type="ECO:0000259" key="2">
    <source>
        <dbReference type="Pfam" id="PF13240"/>
    </source>
</evidence>
<dbReference type="RefSeq" id="WP_118643618.1">
    <property type="nucleotide sequence ID" value="NZ_CP060635.1"/>
</dbReference>
<accession>A0A7G9GG10</accession>
<feature type="region of interest" description="Disordered" evidence="1">
    <location>
        <begin position="63"/>
        <end position="106"/>
    </location>
</feature>
<gene>
    <name evidence="3" type="ORF">H9Q79_05485</name>
</gene>
<protein>
    <submittedName>
        <fullName evidence="3">Zinc ribbon domain-containing protein</fullName>
    </submittedName>
</protein>
<organism evidence="3 4">
    <name type="scientific">Wansuia hejianensis</name>
    <dbReference type="NCBI Taxonomy" id="2763667"/>
    <lineage>
        <taxon>Bacteria</taxon>
        <taxon>Bacillati</taxon>
        <taxon>Bacillota</taxon>
        <taxon>Clostridia</taxon>
        <taxon>Lachnospirales</taxon>
        <taxon>Lachnospiraceae</taxon>
        <taxon>Wansuia</taxon>
    </lineage>
</organism>
<reference evidence="3 4" key="1">
    <citation type="submission" date="2020-08" db="EMBL/GenBank/DDBJ databases">
        <authorList>
            <person name="Liu C."/>
            <person name="Sun Q."/>
        </authorList>
    </citation>
    <scope>NUCLEOTIDE SEQUENCE [LARGE SCALE GENOMIC DNA]</scope>
    <source>
        <strain evidence="3 4">NSJ-29</strain>
    </source>
</reference>
<dbReference type="Pfam" id="PF13240">
    <property type="entry name" value="Zn_Ribbon_1"/>
    <property type="match status" value="1"/>
</dbReference>
<evidence type="ECO:0000313" key="4">
    <source>
        <dbReference type="Proteomes" id="UP000515860"/>
    </source>
</evidence>
<proteinExistence type="predicted"/>